<organism evidence="6 7">
    <name type="scientific">Inhella proteolytica</name>
    <dbReference type="NCBI Taxonomy" id="2795029"/>
    <lineage>
        <taxon>Bacteria</taxon>
        <taxon>Pseudomonadati</taxon>
        <taxon>Pseudomonadota</taxon>
        <taxon>Betaproteobacteria</taxon>
        <taxon>Burkholderiales</taxon>
        <taxon>Sphaerotilaceae</taxon>
        <taxon>Inhella</taxon>
    </lineage>
</organism>
<dbReference type="SUPFAM" id="SSF53850">
    <property type="entry name" value="Periplasmic binding protein-like II"/>
    <property type="match status" value="1"/>
</dbReference>
<evidence type="ECO:0000256" key="3">
    <source>
        <dbReference type="ARBA" id="ARBA00023125"/>
    </source>
</evidence>
<protein>
    <submittedName>
        <fullName evidence="6">LysR family transcriptional regulator</fullName>
    </submittedName>
</protein>
<dbReference type="EMBL" id="JAEDAK010000002">
    <property type="protein sequence ID" value="MBH9576269.1"/>
    <property type="molecule type" value="Genomic_DNA"/>
</dbReference>
<evidence type="ECO:0000259" key="5">
    <source>
        <dbReference type="PROSITE" id="PS50931"/>
    </source>
</evidence>
<dbReference type="InterPro" id="IPR036388">
    <property type="entry name" value="WH-like_DNA-bd_sf"/>
</dbReference>
<dbReference type="InterPro" id="IPR000847">
    <property type="entry name" value="LysR_HTH_N"/>
</dbReference>
<proteinExistence type="inferred from homology"/>
<evidence type="ECO:0000313" key="6">
    <source>
        <dbReference type="EMBL" id="MBH9576269.1"/>
    </source>
</evidence>
<dbReference type="InterPro" id="IPR058163">
    <property type="entry name" value="LysR-type_TF_proteobact-type"/>
</dbReference>
<dbReference type="SUPFAM" id="SSF46785">
    <property type="entry name" value="Winged helix' DNA-binding domain"/>
    <property type="match status" value="1"/>
</dbReference>
<dbReference type="AlphaFoldDB" id="A0A931J2C4"/>
<dbReference type="InterPro" id="IPR005119">
    <property type="entry name" value="LysR_subst-bd"/>
</dbReference>
<dbReference type="FunFam" id="1.10.10.10:FF:000001">
    <property type="entry name" value="LysR family transcriptional regulator"/>
    <property type="match status" value="1"/>
</dbReference>
<dbReference type="GO" id="GO:0003700">
    <property type="term" value="F:DNA-binding transcription factor activity"/>
    <property type="evidence" value="ECO:0007669"/>
    <property type="project" value="InterPro"/>
</dbReference>
<dbReference type="Proteomes" id="UP000613266">
    <property type="component" value="Unassembled WGS sequence"/>
</dbReference>
<accession>A0A931J2C4</accession>
<dbReference type="GO" id="GO:0043565">
    <property type="term" value="F:sequence-specific DNA binding"/>
    <property type="evidence" value="ECO:0007669"/>
    <property type="project" value="TreeGrafter"/>
</dbReference>
<evidence type="ECO:0000313" key="7">
    <source>
        <dbReference type="Proteomes" id="UP000613266"/>
    </source>
</evidence>
<dbReference type="PANTHER" id="PTHR30537:SF5">
    <property type="entry name" value="HTH-TYPE TRANSCRIPTIONAL ACTIVATOR TTDR-RELATED"/>
    <property type="match status" value="1"/>
</dbReference>
<evidence type="ECO:0000256" key="2">
    <source>
        <dbReference type="ARBA" id="ARBA00023015"/>
    </source>
</evidence>
<comment type="caution">
    <text evidence="6">The sequence shown here is derived from an EMBL/GenBank/DDBJ whole genome shotgun (WGS) entry which is preliminary data.</text>
</comment>
<evidence type="ECO:0000256" key="4">
    <source>
        <dbReference type="ARBA" id="ARBA00023163"/>
    </source>
</evidence>
<dbReference type="GO" id="GO:0006351">
    <property type="term" value="P:DNA-templated transcription"/>
    <property type="evidence" value="ECO:0007669"/>
    <property type="project" value="TreeGrafter"/>
</dbReference>
<dbReference type="Pfam" id="PF03466">
    <property type="entry name" value="LysR_substrate"/>
    <property type="match status" value="1"/>
</dbReference>
<keyword evidence="3" id="KW-0238">DNA-binding</keyword>
<reference evidence="6" key="1">
    <citation type="submission" date="2020-12" db="EMBL/GenBank/DDBJ databases">
        <title>The genome sequence of Inhella sp. 1Y17.</title>
        <authorList>
            <person name="Liu Y."/>
        </authorList>
    </citation>
    <scope>NUCLEOTIDE SEQUENCE</scope>
    <source>
        <strain evidence="6">1Y17</strain>
    </source>
</reference>
<keyword evidence="2" id="KW-0805">Transcription regulation</keyword>
<comment type="similarity">
    <text evidence="1">Belongs to the LysR transcriptional regulatory family.</text>
</comment>
<dbReference type="PANTHER" id="PTHR30537">
    <property type="entry name" value="HTH-TYPE TRANSCRIPTIONAL REGULATOR"/>
    <property type="match status" value="1"/>
</dbReference>
<sequence>MDRLHQIQVFVAVVDANGFAGAARKLNLSPPAVTRAINELEAQLGARLLTRTTRVVRVTEAGERYAEDCRRILAELVEADESVAGLHANPRGRLTLTAPVLFGAQVVTPIVTEYLRLHPEVQAQCWFLDRIVNMMDEGVDVAVRIGELPDSSLQAVRVGQVRRVIVATPQYLKSAPPLQVPADLQAHAIVAASAVTPNAEWRLQQAGEPVTIKLQPRLTTTSNDAAIQACLQHFGLTRLLSYQVATLQAEGRLQTVLTDYEPEPLPVHVVHREGRYASKKARAFIDLAVERLRSHPALEGGGARQ</sequence>
<dbReference type="Pfam" id="PF00126">
    <property type="entry name" value="HTH_1"/>
    <property type="match status" value="1"/>
</dbReference>
<dbReference type="PROSITE" id="PS50931">
    <property type="entry name" value="HTH_LYSR"/>
    <property type="match status" value="1"/>
</dbReference>
<name>A0A931J2C4_9BURK</name>
<dbReference type="CDD" id="cd08471">
    <property type="entry name" value="PBP2_CrgA_like_2"/>
    <property type="match status" value="1"/>
</dbReference>
<dbReference type="InterPro" id="IPR036390">
    <property type="entry name" value="WH_DNA-bd_sf"/>
</dbReference>
<feature type="domain" description="HTH lysR-type" evidence="5">
    <location>
        <begin position="1"/>
        <end position="59"/>
    </location>
</feature>
<dbReference type="Gene3D" id="1.10.10.10">
    <property type="entry name" value="Winged helix-like DNA-binding domain superfamily/Winged helix DNA-binding domain"/>
    <property type="match status" value="1"/>
</dbReference>
<keyword evidence="7" id="KW-1185">Reference proteome</keyword>
<evidence type="ECO:0000256" key="1">
    <source>
        <dbReference type="ARBA" id="ARBA00009437"/>
    </source>
</evidence>
<dbReference type="Gene3D" id="3.40.190.290">
    <property type="match status" value="1"/>
</dbReference>
<keyword evidence="4" id="KW-0804">Transcription</keyword>
<dbReference type="PRINTS" id="PR00039">
    <property type="entry name" value="HTHLYSR"/>
</dbReference>
<dbReference type="RefSeq" id="WP_198109869.1">
    <property type="nucleotide sequence ID" value="NZ_JAEDAK010000002.1"/>
</dbReference>
<gene>
    <name evidence="6" type="ORF">I7X39_05035</name>
</gene>